<sequence>MRYLVRVHGHLSRDLVSAFPQMVPAEGPAETVLRGELPDQSALMGILHHLDEMGVAIAAVIELPDGEE</sequence>
<gene>
    <name evidence="1" type="ORF">GCM10020369_15510</name>
</gene>
<keyword evidence="2" id="KW-1185">Reference proteome</keyword>
<proteinExistence type="predicted"/>
<evidence type="ECO:0000313" key="1">
    <source>
        <dbReference type="EMBL" id="GAA3384723.1"/>
    </source>
</evidence>
<organism evidence="1 2">
    <name type="scientific">Cryptosporangium minutisporangium</name>
    <dbReference type="NCBI Taxonomy" id="113569"/>
    <lineage>
        <taxon>Bacteria</taxon>
        <taxon>Bacillati</taxon>
        <taxon>Actinomycetota</taxon>
        <taxon>Actinomycetes</taxon>
        <taxon>Cryptosporangiales</taxon>
        <taxon>Cryptosporangiaceae</taxon>
        <taxon>Cryptosporangium</taxon>
    </lineage>
</organism>
<name>A0ABP6SUZ6_9ACTN</name>
<accession>A0ABP6SUZ6</accession>
<protein>
    <submittedName>
        <fullName evidence="1">Uncharacterized protein</fullName>
    </submittedName>
</protein>
<evidence type="ECO:0000313" key="2">
    <source>
        <dbReference type="Proteomes" id="UP001501676"/>
    </source>
</evidence>
<dbReference type="Proteomes" id="UP001501676">
    <property type="component" value="Unassembled WGS sequence"/>
</dbReference>
<comment type="caution">
    <text evidence="1">The sequence shown here is derived from an EMBL/GenBank/DDBJ whole genome shotgun (WGS) entry which is preliminary data.</text>
</comment>
<reference evidence="2" key="1">
    <citation type="journal article" date="2019" name="Int. J. Syst. Evol. Microbiol.">
        <title>The Global Catalogue of Microorganisms (GCM) 10K type strain sequencing project: providing services to taxonomists for standard genome sequencing and annotation.</title>
        <authorList>
            <consortium name="The Broad Institute Genomics Platform"/>
            <consortium name="The Broad Institute Genome Sequencing Center for Infectious Disease"/>
            <person name="Wu L."/>
            <person name="Ma J."/>
        </authorList>
    </citation>
    <scope>NUCLEOTIDE SEQUENCE [LARGE SCALE GENOMIC DNA]</scope>
    <source>
        <strain evidence="2">JCM 9458</strain>
    </source>
</reference>
<dbReference type="EMBL" id="BAAAYN010000009">
    <property type="protein sequence ID" value="GAA3384723.1"/>
    <property type="molecule type" value="Genomic_DNA"/>
</dbReference>
<dbReference type="RefSeq" id="WP_376980868.1">
    <property type="nucleotide sequence ID" value="NZ_JBHMDE010000020.1"/>
</dbReference>